<dbReference type="STRING" id="1742972.COMA1_11066"/>
<accession>A0A0S4L6C8</accession>
<dbReference type="OrthoDB" id="9792320at2"/>
<dbReference type="EMBL" id="CZQA01000001">
    <property type="protein sequence ID" value="CUS33283.1"/>
    <property type="molecule type" value="Genomic_DNA"/>
</dbReference>
<evidence type="ECO:0000313" key="1">
    <source>
        <dbReference type="EMBL" id="CUS33283.1"/>
    </source>
</evidence>
<dbReference type="RefSeq" id="WP_090744710.1">
    <property type="nucleotide sequence ID" value="NZ_CZQA01000001.1"/>
</dbReference>
<protein>
    <recommendedName>
        <fullName evidence="3">Tetratricopeptide repeat protein</fullName>
    </recommendedName>
</protein>
<reference evidence="1 2" key="1">
    <citation type="submission" date="2015-10" db="EMBL/GenBank/DDBJ databases">
        <authorList>
            <person name="Gilbert D.G."/>
        </authorList>
    </citation>
    <scope>NUCLEOTIDE SEQUENCE [LARGE SCALE GENOMIC DNA]</scope>
    <source>
        <strain evidence="1">COMA1</strain>
    </source>
</reference>
<dbReference type="Gene3D" id="1.25.40.10">
    <property type="entry name" value="Tetratricopeptide repeat domain"/>
    <property type="match status" value="1"/>
</dbReference>
<keyword evidence="2" id="KW-1185">Reference proteome</keyword>
<dbReference type="AlphaFoldDB" id="A0A0S4L6C8"/>
<proteinExistence type="predicted"/>
<evidence type="ECO:0008006" key="3">
    <source>
        <dbReference type="Google" id="ProtNLM"/>
    </source>
</evidence>
<dbReference type="Proteomes" id="UP000199032">
    <property type="component" value="Unassembled WGS sequence"/>
</dbReference>
<dbReference type="SUPFAM" id="SSF48452">
    <property type="entry name" value="TPR-like"/>
    <property type="match status" value="1"/>
</dbReference>
<dbReference type="InterPro" id="IPR011990">
    <property type="entry name" value="TPR-like_helical_dom_sf"/>
</dbReference>
<sequence length="219" mass="23811">MKILSKGLIVLIASGAWLLPLTAMSQPPEGTLSKQALEQCNQGRLANDRDTRLAHFQQGQRLGEQAVAADEGNADAHFALFCNLGELLRLDGESLTSVFGLRRMMRELDRTLEIVPTHLEALSAKGTLLVKLPSLLGGDMKKGERLLQQVIDQAPKSVNARLALARVRCERGQHDEAATLATVALVIAQKQNQMDFIPEAQAVLQQAKTSAAKGKDQRS</sequence>
<evidence type="ECO:0000313" key="2">
    <source>
        <dbReference type="Proteomes" id="UP000199032"/>
    </source>
</evidence>
<gene>
    <name evidence="1" type="ORF">COMA1_11066</name>
</gene>
<organism evidence="1 2">
    <name type="scientific">Candidatus Nitrospira nitrosa</name>
    <dbReference type="NCBI Taxonomy" id="1742972"/>
    <lineage>
        <taxon>Bacteria</taxon>
        <taxon>Pseudomonadati</taxon>
        <taxon>Nitrospirota</taxon>
        <taxon>Nitrospiria</taxon>
        <taxon>Nitrospirales</taxon>
        <taxon>Nitrospiraceae</taxon>
        <taxon>Nitrospira</taxon>
    </lineage>
</organism>
<dbReference type="Pfam" id="PF14559">
    <property type="entry name" value="TPR_19"/>
    <property type="match status" value="1"/>
</dbReference>
<name>A0A0S4L6C8_9BACT</name>